<organism evidence="2 3">
    <name type="scientific">Peterkaempfera bronchialis</name>
    <dbReference type="NCBI Taxonomy" id="2126346"/>
    <lineage>
        <taxon>Bacteria</taxon>
        <taxon>Bacillati</taxon>
        <taxon>Actinomycetota</taxon>
        <taxon>Actinomycetes</taxon>
        <taxon>Kitasatosporales</taxon>
        <taxon>Streptomycetaceae</taxon>
        <taxon>Peterkaempfera</taxon>
    </lineage>
</organism>
<evidence type="ECO:0000259" key="1">
    <source>
        <dbReference type="Pfam" id="PF21806"/>
    </source>
</evidence>
<evidence type="ECO:0000313" key="2">
    <source>
        <dbReference type="EMBL" id="AXI78984.1"/>
    </source>
</evidence>
<dbReference type="Pfam" id="PF21806">
    <property type="entry name" value="DUF6879"/>
    <property type="match status" value="1"/>
</dbReference>
<protein>
    <recommendedName>
        <fullName evidence="1">DUF6879 domain-containing protein</fullName>
    </recommendedName>
</protein>
<dbReference type="RefSeq" id="WP_111489476.1">
    <property type="nucleotide sequence ID" value="NZ_CP031264.1"/>
</dbReference>
<dbReference type="EMBL" id="CP031264">
    <property type="protein sequence ID" value="AXI78984.1"/>
    <property type="molecule type" value="Genomic_DNA"/>
</dbReference>
<proteinExistence type="predicted"/>
<dbReference type="AlphaFoldDB" id="A0A345SZ29"/>
<sequence length="177" mass="20384">MTELASTAVLNDLFDTFQHTAWRLEVRRAYDADQRTDLYKRFLRGEGVEEDTSGPWYTSRRQMAAEGKRVERVRLVDAPLTENQRFLLARAPHIIGVGEDVRYLWRTDAEKLGLPMEDVWLFDSRLAARLHFDGDRTAGVELIEEPAEVLAYCQARDAAWHFAVPYAGFRARVPSPE</sequence>
<feature type="domain" description="DUF6879" evidence="1">
    <location>
        <begin position="10"/>
        <end position="170"/>
    </location>
</feature>
<keyword evidence="3" id="KW-1185">Reference proteome</keyword>
<name>A0A345SZ29_9ACTN</name>
<accession>A0A345SZ29</accession>
<gene>
    <name evidence="2" type="ORF">C7M71_017750</name>
</gene>
<reference evidence="3" key="1">
    <citation type="submission" date="2018-07" db="EMBL/GenBank/DDBJ databases">
        <title>Streptacidiphilus bronchialis DSM 106435 chromosome.</title>
        <authorList>
            <person name="Batra D."/>
            <person name="Gulvik C.A."/>
        </authorList>
    </citation>
    <scope>NUCLEOTIDE SEQUENCE [LARGE SCALE GENOMIC DNA]</scope>
    <source>
        <strain evidence="3">DSM 106435</strain>
    </source>
</reference>
<evidence type="ECO:0000313" key="3">
    <source>
        <dbReference type="Proteomes" id="UP000249340"/>
    </source>
</evidence>
<dbReference type="InterPro" id="IPR049244">
    <property type="entry name" value="DUF6879"/>
</dbReference>
<dbReference type="Proteomes" id="UP000249340">
    <property type="component" value="Chromosome"/>
</dbReference>
<dbReference type="KEGG" id="stri:C7M71_017750"/>
<dbReference type="OrthoDB" id="3821358at2"/>